<dbReference type="OrthoDB" id="1118857at2"/>
<reference evidence="1 2" key="1">
    <citation type="journal article" date="2016" name="Int. J. Syst. Evol. Microbiol.">
        <title>Panacibacter ginsenosidivorans gen. nov., sp. nov., with ginsenoside converting activity isolated from soil of a ginseng field.</title>
        <authorList>
            <person name="Siddiqi M.Z."/>
            <person name="Muhammad Shafi S."/>
            <person name="Choi K.D."/>
            <person name="Im W.T."/>
        </authorList>
    </citation>
    <scope>NUCLEOTIDE SEQUENCE [LARGE SCALE GENOMIC DNA]</scope>
    <source>
        <strain evidence="1 2">Gsoil1550</strain>
    </source>
</reference>
<dbReference type="KEGG" id="pgin:FRZ67_03860"/>
<sequence>MKNTTHRLLLLFVLIILSITGYTQKKTITGFITDSSTNAPMANVQVSNLTTNKKTVTDSKGKFSLQVNIDDVLFFTKDNYHFQMLHYSLLMEQTLYVRMSVLAHELPGVTVQASYSKYQGDSIKRRDDFNRDLVSPQYKTIQNNPSGAGAVVNLDHFTKREKSKRQAEKLFEQNEKDAYVRYRFSPELVSAYTGLHGDSLNHFINLYWPDYKWLRQHTSDEDVFYYINDKLKDYYKRKDEK</sequence>
<dbReference type="Gene3D" id="2.60.40.1120">
    <property type="entry name" value="Carboxypeptidase-like, regulatory domain"/>
    <property type="match status" value="1"/>
</dbReference>
<dbReference type="GO" id="GO:0004180">
    <property type="term" value="F:carboxypeptidase activity"/>
    <property type="evidence" value="ECO:0007669"/>
    <property type="project" value="UniProtKB-KW"/>
</dbReference>
<dbReference type="EMBL" id="CP042435">
    <property type="protein sequence ID" value="QEC66470.1"/>
    <property type="molecule type" value="Genomic_DNA"/>
</dbReference>
<keyword evidence="1" id="KW-0121">Carboxypeptidase</keyword>
<keyword evidence="1" id="KW-0378">Hydrolase</keyword>
<evidence type="ECO:0000313" key="2">
    <source>
        <dbReference type="Proteomes" id="UP000321533"/>
    </source>
</evidence>
<organism evidence="1 2">
    <name type="scientific">Panacibacter ginsenosidivorans</name>
    <dbReference type="NCBI Taxonomy" id="1813871"/>
    <lineage>
        <taxon>Bacteria</taxon>
        <taxon>Pseudomonadati</taxon>
        <taxon>Bacteroidota</taxon>
        <taxon>Chitinophagia</taxon>
        <taxon>Chitinophagales</taxon>
        <taxon>Chitinophagaceae</taxon>
        <taxon>Panacibacter</taxon>
    </lineage>
</organism>
<dbReference type="RefSeq" id="WP_147188270.1">
    <property type="nucleotide sequence ID" value="NZ_CP042435.1"/>
</dbReference>
<gene>
    <name evidence="1" type="ORF">FRZ67_03860</name>
</gene>
<dbReference type="SUPFAM" id="SSF49464">
    <property type="entry name" value="Carboxypeptidase regulatory domain-like"/>
    <property type="match status" value="1"/>
</dbReference>
<proteinExistence type="predicted"/>
<keyword evidence="2" id="KW-1185">Reference proteome</keyword>
<accession>A0A5B8V505</accession>
<evidence type="ECO:0000313" key="1">
    <source>
        <dbReference type="EMBL" id="QEC66470.1"/>
    </source>
</evidence>
<dbReference type="AlphaFoldDB" id="A0A5B8V505"/>
<protein>
    <submittedName>
        <fullName evidence="1">Carboxypeptidase-like regulatory domain-containing protein</fullName>
    </submittedName>
</protein>
<keyword evidence="1" id="KW-0645">Protease</keyword>
<name>A0A5B8V505_9BACT</name>
<dbReference type="InterPro" id="IPR008969">
    <property type="entry name" value="CarboxyPept-like_regulatory"/>
</dbReference>
<dbReference type="Proteomes" id="UP000321533">
    <property type="component" value="Chromosome"/>
</dbReference>